<name>A0A3S9UU33_9BACL</name>
<dbReference type="AlphaFoldDB" id="A0A3S9UU33"/>
<gene>
    <name evidence="2" type="ORF">EI981_04970</name>
</gene>
<dbReference type="RefSeq" id="WP_126995968.1">
    <property type="nucleotide sequence ID" value="NZ_CP034346.1"/>
</dbReference>
<dbReference type="OrthoDB" id="1864213at2"/>
<evidence type="ECO:0008006" key="4">
    <source>
        <dbReference type="Google" id="ProtNLM"/>
    </source>
</evidence>
<reference evidence="3" key="1">
    <citation type="submission" date="2018-12" db="EMBL/GenBank/DDBJ databases">
        <title>Complete genome sequence of Paenibacillus sp. MBLB1234.</title>
        <authorList>
            <person name="Nam Y.-D."/>
            <person name="Kang J."/>
            <person name="Chung W.-H."/>
            <person name="Park Y.S."/>
        </authorList>
    </citation>
    <scope>NUCLEOTIDE SEQUENCE [LARGE SCALE GENOMIC DNA]</scope>
    <source>
        <strain evidence="3">MBLB1234</strain>
    </source>
</reference>
<protein>
    <recommendedName>
        <fullName evidence="4">Copper amine oxidase-like N-terminal domain-containing protein</fullName>
    </recommendedName>
</protein>
<dbReference type="EMBL" id="CP034346">
    <property type="protein sequence ID" value="AZS13869.1"/>
    <property type="molecule type" value="Genomic_DNA"/>
</dbReference>
<dbReference type="Proteomes" id="UP000270678">
    <property type="component" value="Chromosome"/>
</dbReference>
<organism evidence="2 3">
    <name type="scientific">Paenibacillus lutimineralis</name>
    <dbReference type="NCBI Taxonomy" id="2707005"/>
    <lineage>
        <taxon>Bacteria</taxon>
        <taxon>Bacillati</taxon>
        <taxon>Bacillota</taxon>
        <taxon>Bacilli</taxon>
        <taxon>Bacillales</taxon>
        <taxon>Paenibacillaceae</taxon>
        <taxon>Paenibacillus</taxon>
    </lineage>
</organism>
<feature type="signal peptide" evidence="1">
    <location>
        <begin position="1"/>
        <end position="24"/>
    </location>
</feature>
<feature type="chain" id="PRO_5019218871" description="Copper amine oxidase-like N-terminal domain-containing protein" evidence="1">
    <location>
        <begin position="25"/>
        <end position="567"/>
    </location>
</feature>
<keyword evidence="1" id="KW-0732">Signal</keyword>
<evidence type="ECO:0000313" key="3">
    <source>
        <dbReference type="Proteomes" id="UP000270678"/>
    </source>
</evidence>
<dbReference type="KEGG" id="plut:EI981_04970"/>
<sequence>MRRIGMLLVVLCLALTMNVTSSYADSSVNAKVSDSVVIIDGEQVWSTGFKIQNNNYFRLRDLANYLSGTDSQFNISLDNHLNVIELLPGAAYVPDGAPRAPYYSPNKTYKAKLAASKIMINGDIHSIQAYNIGGSNYFQLRDLAGLLKLDVSFNQEKNQIIVEPQLPEHAYRAIGVDAGGNNAVVPYFSRSSSPISSHLIHNNDGTFSSIAIDENNVHIESYDRDYKVTASQKLPIELEYYGAFYSGKEYNYIAYGQDNKEENDNKEVIRIVRYDKSFNRIGSVSVTGGQSYTIQPFRSGSGKMDEQGDELVFHTSRLRYTTPDGLNHQSQLTLIINTATMRLTNDTGQFQKNHVSHSFDQYVKFDGKDHVLVDHGDAYPRSIVLHKGNGTQYSEVNLVPIPGSIGANATGVSVGGFETSATHYLTVYNTVDHSKVKKYTNFELVGLEEEVRDIMIAVVPKTNLSAGAVKNITLAQYTNGSDKIGSVPKLVKVDNDHFIVLWQEFDHERTPLGVKYVQVDGSGNAIGEVQAAPKFLLSECEPIVADNQLIWFTDKKEKRVFYTIPLA</sequence>
<proteinExistence type="predicted"/>
<evidence type="ECO:0000313" key="2">
    <source>
        <dbReference type="EMBL" id="AZS13869.1"/>
    </source>
</evidence>
<evidence type="ECO:0000256" key="1">
    <source>
        <dbReference type="SAM" id="SignalP"/>
    </source>
</evidence>
<keyword evidence="3" id="KW-1185">Reference proteome</keyword>
<accession>A0A3S9UU33</accession>